<evidence type="ECO:0000313" key="5">
    <source>
        <dbReference type="Proteomes" id="UP001501920"/>
    </source>
</evidence>
<dbReference type="AlphaFoldDB" id="A0AAR2M502"/>
<reference evidence="4" key="2">
    <citation type="submission" date="2025-08" db="UniProtKB">
        <authorList>
            <consortium name="Ensembl"/>
        </authorList>
    </citation>
    <scope>IDENTIFICATION</scope>
</reference>
<name>A0AAR2M502_PYGNA</name>
<evidence type="ECO:0008006" key="6">
    <source>
        <dbReference type="Google" id="ProtNLM"/>
    </source>
</evidence>
<organism evidence="4 5">
    <name type="scientific">Pygocentrus nattereri</name>
    <name type="common">Red-bellied piranha</name>
    <dbReference type="NCBI Taxonomy" id="42514"/>
    <lineage>
        <taxon>Eukaryota</taxon>
        <taxon>Metazoa</taxon>
        <taxon>Chordata</taxon>
        <taxon>Craniata</taxon>
        <taxon>Vertebrata</taxon>
        <taxon>Euteleostomi</taxon>
        <taxon>Actinopterygii</taxon>
        <taxon>Neopterygii</taxon>
        <taxon>Teleostei</taxon>
        <taxon>Ostariophysi</taxon>
        <taxon>Characiformes</taxon>
        <taxon>Characoidei</taxon>
        <taxon>Pygocentrus</taxon>
    </lineage>
</organism>
<dbReference type="PANTHER" id="PTHR46540">
    <property type="entry name" value="TETRATRICOPEPTIDE REPEAT PROTEIN 12"/>
    <property type="match status" value="1"/>
</dbReference>
<keyword evidence="5" id="KW-1185">Reference proteome</keyword>
<dbReference type="Gene3D" id="1.25.10.10">
    <property type="entry name" value="Leucine-rich Repeat Variant"/>
    <property type="match status" value="2"/>
</dbReference>
<protein>
    <recommendedName>
        <fullName evidence="6">Tetratricopeptide repeat domain 12</fullName>
    </recommendedName>
</protein>
<dbReference type="SUPFAM" id="SSF48371">
    <property type="entry name" value="ARM repeat"/>
    <property type="match status" value="1"/>
</dbReference>
<dbReference type="InterPro" id="IPR019734">
    <property type="entry name" value="TPR_rpt"/>
</dbReference>
<dbReference type="Gene3D" id="1.25.40.10">
    <property type="entry name" value="Tetratricopeptide repeat domain"/>
    <property type="match status" value="1"/>
</dbReference>
<dbReference type="SMART" id="SM00028">
    <property type="entry name" value="TPR"/>
    <property type="match status" value="3"/>
</dbReference>
<keyword evidence="2" id="KW-0175">Coiled coil</keyword>
<dbReference type="GO" id="GO:0007288">
    <property type="term" value="P:sperm axoneme assembly"/>
    <property type="evidence" value="ECO:0007669"/>
    <property type="project" value="TreeGrafter"/>
</dbReference>
<dbReference type="PROSITE" id="PS50005">
    <property type="entry name" value="TPR"/>
    <property type="match status" value="1"/>
</dbReference>
<evidence type="ECO:0000256" key="2">
    <source>
        <dbReference type="SAM" id="Coils"/>
    </source>
</evidence>
<dbReference type="Ensembl" id="ENSPNAT00000080614.1">
    <property type="protein sequence ID" value="ENSPNAP00000082282.1"/>
    <property type="gene ID" value="ENSPNAG00000008463.2"/>
</dbReference>
<dbReference type="PANTHER" id="PTHR46540:SF1">
    <property type="entry name" value="TETRATRICOPEPTIDE REPEAT PROTEIN 12"/>
    <property type="match status" value="1"/>
</dbReference>
<sequence length="726" mass="80605">MVTGERERECWPQTVKSAFIVNQISMEHSENEDLEKFLRNVDEINELMKELNSSDVATQERAVEKADRFVASFEEEKTHLNRTVINKKPSSASGPLNPMFEPNPSQENFMKALEKDAEERRKRRQVKEERAKALKEKGNKAFALGDYEVAVKFYTEGLEQLRDMQALYTNRAQAFIKLKKYKEAISDCEWALKCNDKCIKAYVHMGRAHLAMKNFTESRLCYEKILDIEPERESLVKDYLAQVDLEEKKNFQEEIARQELREGKEGVTTVPDLLKKLDKSSEINQYYCEGVELLSQAIKDSTGQTLFRLNNGFSIIAGNNFVRSCLAQTSKEPYSEELCVSMLRLWRVVCCGNEENQLLLLQCSSTREQIVQWLASPVSAIQQACLTLLCMYSETQHGKRLVIKNLSLHRMAENLMDCVCKDVTAGTMALTVLENLAGENKFQMQFRENFAEVFTPPLECLLGNISAPSQELLVSLISVIGAMCRDEAIGNKMASCEAFWKSSFSAMGPCASCAYRSILYPLLGLMINTASNPTPVIQEHAVVGCSKCVALLSDPDGGIISRAAGLLSVVLPRSAAATQEAVQQGVVKRLLKILKVAGLTSSRYAIKALAVCTASSQQACEELVKFDKRLVTVRKLLGSSDEVVLGNAALCLGHCLVVQGAAASLLGTDCVPLLLRHAAGEATRAAVQQNAAIALGKLCKAEPRHLAKLRELHGLEILHSSLKLIT</sequence>
<evidence type="ECO:0000256" key="1">
    <source>
        <dbReference type="PROSITE-ProRule" id="PRU00339"/>
    </source>
</evidence>
<feature type="coiled-coil region" evidence="2">
    <location>
        <begin position="110"/>
        <end position="137"/>
    </location>
</feature>
<evidence type="ECO:0000313" key="4">
    <source>
        <dbReference type="Ensembl" id="ENSPNAP00000082282.1"/>
    </source>
</evidence>
<gene>
    <name evidence="4" type="primary">TTC12</name>
</gene>
<dbReference type="InterPro" id="IPR016024">
    <property type="entry name" value="ARM-type_fold"/>
</dbReference>
<keyword evidence="1" id="KW-0802">TPR repeat</keyword>
<dbReference type="GeneTree" id="ENSGT00940000164257"/>
<dbReference type="Pfam" id="PF13181">
    <property type="entry name" value="TPR_8"/>
    <property type="match status" value="2"/>
</dbReference>
<dbReference type="GO" id="GO:0005737">
    <property type="term" value="C:cytoplasm"/>
    <property type="evidence" value="ECO:0007669"/>
    <property type="project" value="TreeGrafter"/>
</dbReference>
<reference evidence="4 5" key="1">
    <citation type="submission" date="2020-10" db="EMBL/GenBank/DDBJ databases">
        <title>Pygocentrus nattereri (red-bellied piranha) genome, fPygNat1, primary haplotype.</title>
        <authorList>
            <person name="Myers G."/>
            <person name="Meyer A."/>
            <person name="Karagic N."/>
            <person name="Pippel M."/>
            <person name="Winkler S."/>
            <person name="Tracey A."/>
            <person name="Wood J."/>
            <person name="Formenti G."/>
            <person name="Howe K."/>
            <person name="Fedrigo O."/>
            <person name="Jarvis E.D."/>
        </authorList>
    </citation>
    <scope>NUCLEOTIDE SEQUENCE [LARGE SCALE GENOMIC DNA]</scope>
</reference>
<dbReference type="InterPro" id="IPR043195">
    <property type="entry name" value="TTC12"/>
</dbReference>
<dbReference type="InterPro" id="IPR011989">
    <property type="entry name" value="ARM-like"/>
</dbReference>
<dbReference type="GO" id="GO:0070286">
    <property type="term" value="P:axonemal dynein complex assembly"/>
    <property type="evidence" value="ECO:0007669"/>
    <property type="project" value="TreeGrafter"/>
</dbReference>
<accession>A0AAR2M502</accession>
<dbReference type="InterPro" id="IPR011990">
    <property type="entry name" value="TPR-like_helical_dom_sf"/>
</dbReference>
<proteinExistence type="predicted"/>
<evidence type="ECO:0000256" key="3">
    <source>
        <dbReference type="SAM" id="MobiDB-lite"/>
    </source>
</evidence>
<feature type="region of interest" description="Disordered" evidence="3">
    <location>
        <begin position="86"/>
        <end position="105"/>
    </location>
</feature>
<dbReference type="Proteomes" id="UP001501920">
    <property type="component" value="Chromosome 17"/>
</dbReference>
<dbReference type="GO" id="GO:0005813">
    <property type="term" value="C:centrosome"/>
    <property type="evidence" value="ECO:0007669"/>
    <property type="project" value="TreeGrafter"/>
</dbReference>
<reference evidence="4" key="3">
    <citation type="submission" date="2025-09" db="UniProtKB">
        <authorList>
            <consortium name="Ensembl"/>
        </authorList>
    </citation>
    <scope>IDENTIFICATION</scope>
</reference>
<dbReference type="SUPFAM" id="SSF48452">
    <property type="entry name" value="TPR-like"/>
    <property type="match status" value="1"/>
</dbReference>
<feature type="repeat" description="TPR" evidence="1">
    <location>
        <begin position="199"/>
        <end position="232"/>
    </location>
</feature>